<dbReference type="EMBL" id="JAHQIW010007501">
    <property type="protein sequence ID" value="KAJ1375002.1"/>
    <property type="molecule type" value="Genomic_DNA"/>
</dbReference>
<name>A0AAD5REU5_PARTN</name>
<organism evidence="1 2">
    <name type="scientific">Parelaphostrongylus tenuis</name>
    <name type="common">Meningeal worm</name>
    <dbReference type="NCBI Taxonomy" id="148309"/>
    <lineage>
        <taxon>Eukaryota</taxon>
        <taxon>Metazoa</taxon>
        <taxon>Ecdysozoa</taxon>
        <taxon>Nematoda</taxon>
        <taxon>Chromadorea</taxon>
        <taxon>Rhabditida</taxon>
        <taxon>Rhabditina</taxon>
        <taxon>Rhabditomorpha</taxon>
        <taxon>Strongyloidea</taxon>
        <taxon>Metastrongylidae</taxon>
        <taxon>Parelaphostrongylus</taxon>
    </lineage>
</organism>
<dbReference type="Proteomes" id="UP001196413">
    <property type="component" value="Unassembled WGS sequence"/>
</dbReference>
<accession>A0AAD5REU5</accession>
<evidence type="ECO:0000313" key="2">
    <source>
        <dbReference type="Proteomes" id="UP001196413"/>
    </source>
</evidence>
<evidence type="ECO:0008006" key="3">
    <source>
        <dbReference type="Google" id="ProtNLM"/>
    </source>
</evidence>
<sequence>MNCYSPTDSADEHKLGAFYYQLEEIIRSVKPYYKFVDGDFNARLEMANESEYSFGIFGSGERNENGTRPAGLLSATRLFH</sequence>
<reference evidence="1" key="1">
    <citation type="submission" date="2021-06" db="EMBL/GenBank/DDBJ databases">
        <title>Parelaphostrongylus tenuis whole genome reference sequence.</title>
        <authorList>
            <person name="Garwood T.J."/>
            <person name="Larsen P.A."/>
            <person name="Fountain-Jones N.M."/>
            <person name="Garbe J.R."/>
            <person name="Macchietto M.G."/>
            <person name="Kania S.A."/>
            <person name="Gerhold R.W."/>
            <person name="Richards J.E."/>
            <person name="Wolf T.M."/>
        </authorList>
    </citation>
    <scope>NUCLEOTIDE SEQUENCE</scope>
    <source>
        <strain evidence="1">MNPRO001-30</strain>
        <tissue evidence="1">Meninges</tissue>
    </source>
</reference>
<proteinExistence type="predicted"/>
<gene>
    <name evidence="1" type="ORF">KIN20_038224</name>
</gene>
<keyword evidence="2" id="KW-1185">Reference proteome</keyword>
<dbReference type="AlphaFoldDB" id="A0AAD5REU5"/>
<dbReference type="Gene3D" id="3.60.10.10">
    <property type="entry name" value="Endonuclease/exonuclease/phosphatase"/>
    <property type="match status" value="1"/>
</dbReference>
<comment type="caution">
    <text evidence="1">The sequence shown here is derived from an EMBL/GenBank/DDBJ whole genome shotgun (WGS) entry which is preliminary data.</text>
</comment>
<dbReference type="InterPro" id="IPR036691">
    <property type="entry name" value="Endo/exonu/phosph_ase_sf"/>
</dbReference>
<evidence type="ECO:0000313" key="1">
    <source>
        <dbReference type="EMBL" id="KAJ1375002.1"/>
    </source>
</evidence>
<protein>
    <recommendedName>
        <fullName evidence="3">Endonuclease/exonuclease/phosphatase domain-containing protein</fullName>
    </recommendedName>
</protein>